<feature type="region of interest" description="Disordered" evidence="1">
    <location>
        <begin position="60"/>
        <end position="97"/>
    </location>
</feature>
<feature type="region of interest" description="Disordered" evidence="1">
    <location>
        <begin position="1"/>
        <end position="21"/>
    </location>
</feature>
<evidence type="ECO:0000256" key="1">
    <source>
        <dbReference type="SAM" id="MobiDB-lite"/>
    </source>
</evidence>
<dbReference type="AlphaFoldDB" id="A0A9W8RW71"/>
<accession>A0A9W8RW71</accession>
<dbReference type="EMBL" id="JAOQAZ010000016">
    <property type="protein sequence ID" value="KAJ4258222.1"/>
    <property type="molecule type" value="Genomic_DNA"/>
</dbReference>
<evidence type="ECO:0000313" key="2">
    <source>
        <dbReference type="EMBL" id="KAJ4258222.1"/>
    </source>
</evidence>
<dbReference type="OrthoDB" id="10403422at2759"/>
<evidence type="ECO:0000313" key="3">
    <source>
        <dbReference type="Proteomes" id="UP001152049"/>
    </source>
</evidence>
<dbReference type="Proteomes" id="UP001152049">
    <property type="component" value="Unassembled WGS sequence"/>
</dbReference>
<protein>
    <submittedName>
        <fullName evidence="2">Uncharacterized protein</fullName>
    </submittedName>
</protein>
<gene>
    <name evidence="2" type="ORF">NW762_008371</name>
</gene>
<reference evidence="2" key="1">
    <citation type="submission" date="2022-09" db="EMBL/GenBank/DDBJ databases">
        <title>Fusarium specimens isolated from Avocado Roots.</title>
        <authorList>
            <person name="Stajich J."/>
            <person name="Roper C."/>
            <person name="Heimlech-Rivalta G."/>
        </authorList>
    </citation>
    <scope>NUCLEOTIDE SEQUENCE</scope>
    <source>
        <strain evidence="2">CF00136</strain>
    </source>
</reference>
<sequence>MASFDNITLDEKSSKTYKGQASQLANDQKKLRLSGTFTLLPLFEDLPPFVEPFPDDLASVLSSGDKTDAKRARPTGPQNSSTASSNCNLGKGTRLLK</sequence>
<proteinExistence type="predicted"/>
<name>A0A9W8RW71_9HYPO</name>
<comment type="caution">
    <text evidence="2">The sequence shown here is derived from an EMBL/GenBank/DDBJ whole genome shotgun (WGS) entry which is preliminary data.</text>
</comment>
<organism evidence="2 3">
    <name type="scientific">Fusarium torreyae</name>
    <dbReference type="NCBI Taxonomy" id="1237075"/>
    <lineage>
        <taxon>Eukaryota</taxon>
        <taxon>Fungi</taxon>
        <taxon>Dikarya</taxon>
        <taxon>Ascomycota</taxon>
        <taxon>Pezizomycotina</taxon>
        <taxon>Sordariomycetes</taxon>
        <taxon>Hypocreomycetidae</taxon>
        <taxon>Hypocreales</taxon>
        <taxon>Nectriaceae</taxon>
        <taxon>Fusarium</taxon>
    </lineage>
</organism>
<keyword evidence="3" id="KW-1185">Reference proteome</keyword>
<feature type="compositionally biased region" description="Polar residues" evidence="1">
    <location>
        <begin position="76"/>
        <end position="88"/>
    </location>
</feature>